<organism evidence="2 3">
    <name type="scientific">Nocardia fusca</name>
    <dbReference type="NCBI Taxonomy" id="941183"/>
    <lineage>
        <taxon>Bacteria</taxon>
        <taxon>Bacillati</taxon>
        <taxon>Actinomycetota</taxon>
        <taxon>Actinomycetes</taxon>
        <taxon>Mycobacteriales</taxon>
        <taxon>Nocardiaceae</taxon>
        <taxon>Nocardia</taxon>
    </lineage>
</organism>
<evidence type="ECO:0000256" key="1">
    <source>
        <dbReference type="SAM" id="MobiDB-lite"/>
    </source>
</evidence>
<feature type="compositionally biased region" description="Gly residues" evidence="1">
    <location>
        <begin position="560"/>
        <end position="588"/>
    </location>
</feature>
<feature type="region of interest" description="Disordered" evidence="1">
    <location>
        <begin position="484"/>
        <end position="594"/>
    </location>
</feature>
<feature type="region of interest" description="Disordered" evidence="1">
    <location>
        <begin position="606"/>
        <end position="671"/>
    </location>
</feature>
<comment type="caution">
    <text evidence="2">The sequence shown here is derived from an EMBL/GenBank/DDBJ whole genome shotgun (WGS) entry which is preliminary data.</text>
</comment>
<dbReference type="Proteomes" id="UP001551658">
    <property type="component" value="Unassembled WGS sequence"/>
</dbReference>
<protein>
    <submittedName>
        <fullName evidence="2">Uncharacterized protein</fullName>
    </submittedName>
</protein>
<proteinExistence type="predicted"/>
<dbReference type="RefSeq" id="WP_357982621.1">
    <property type="nucleotide sequence ID" value="NZ_JBFAIH010000015.1"/>
</dbReference>
<accession>A0ABV3FDM9</accession>
<gene>
    <name evidence="2" type="ORF">AB0H72_23950</name>
</gene>
<evidence type="ECO:0000313" key="2">
    <source>
        <dbReference type="EMBL" id="MEV0365753.1"/>
    </source>
</evidence>
<feature type="compositionally biased region" description="Gly residues" evidence="1">
    <location>
        <begin position="514"/>
        <end position="524"/>
    </location>
</feature>
<name>A0ABV3FDM9_9NOCA</name>
<keyword evidence="3" id="KW-1185">Reference proteome</keyword>
<sequence length="671" mass="70700">MAEEGEESTATEEVVPSWEEVKQSAADGQLVMVDNDAPFRCASATADLYYAVSSVRSYADRNTNCDIPLSTLEEGKIFAGRIAAKRAEFLAVLDQVLESVRVRHDTFVDAGNLAEKMDSEAAEGFSRLSLTDFIYTPPAQMTRGAPLLDGGGSGNSDPLFIDNFHAPDPATDPADGVTAHTEVELSTTGFVNPTSYDPNASAYLMTYELGEHIRSNFLSEVLTDLASAWGQIGIVLNRVFEDYVDVLKTLTVDDWEGDGAAAAIAAIEGDKASVVNICPGPFGMRDLCTYLAHWFERAAQGLPTDPEVPTTQTIVPDSGWGFYMPASYVFVPYYENDGTYYEEVDENLIKHYLGVMEETYTTPLEVADANLPILPEFMKPSAGNFNTEPIPETDTSLFDPNAVSVGGGGSGGGLDLAGYQSTPAIDTEADIRTAQDLAEQQAQDLAEQQAQQAQQQMVPQLMQAVQQGLGTVQQALQDAARQSLANSMPPDGLPTAGLPPGHDPTKTAGLPGLNTGGPKGGPGGALSNVGNAPGVSRPPTDTARLFPRAGMPGGSTPMTGMGGQQASGMPAGGAPMGGGGAPGGGGRGQGDDKHERAKYLDRADNIDEGLGDAVDMTRPVIGETGNRSPAEQPQQPVVHRQRPATAPAPEPAPVRPSRSEDRVIMPGREGA</sequence>
<feature type="compositionally biased region" description="Low complexity" evidence="1">
    <location>
        <begin position="632"/>
        <end position="645"/>
    </location>
</feature>
<evidence type="ECO:0000313" key="3">
    <source>
        <dbReference type="Proteomes" id="UP001551658"/>
    </source>
</evidence>
<dbReference type="EMBL" id="JBFAIH010000015">
    <property type="protein sequence ID" value="MEV0365753.1"/>
    <property type="molecule type" value="Genomic_DNA"/>
</dbReference>
<reference evidence="2 3" key="1">
    <citation type="submission" date="2024-06" db="EMBL/GenBank/DDBJ databases">
        <title>The Natural Products Discovery Center: Release of the First 8490 Sequenced Strains for Exploring Actinobacteria Biosynthetic Diversity.</title>
        <authorList>
            <person name="Kalkreuter E."/>
            <person name="Kautsar S.A."/>
            <person name="Yang D."/>
            <person name="Bader C.D."/>
            <person name="Teijaro C.N."/>
            <person name="Fluegel L."/>
            <person name="Davis C.M."/>
            <person name="Simpson J.R."/>
            <person name="Lauterbach L."/>
            <person name="Steele A.D."/>
            <person name="Gui C."/>
            <person name="Meng S."/>
            <person name="Li G."/>
            <person name="Viehrig K."/>
            <person name="Ye F."/>
            <person name="Su P."/>
            <person name="Kiefer A.F."/>
            <person name="Nichols A."/>
            <person name="Cepeda A.J."/>
            <person name="Yan W."/>
            <person name="Fan B."/>
            <person name="Jiang Y."/>
            <person name="Adhikari A."/>
            <person name="Zheng C.-J."/>
            <person name="Schuster L."/>
            <person name="Cowan T.M."/>
            <person name="Smanski M.J."/>
            <person name="Chevrette M.G."/>
            <person name="De Carvalho L.P.S."/>
            <person name="Shen B."/>
        </authorList>
    </citation>
    <scope>NUCLEOTIDE SEQUENCE [LARGE SCALE GENOMIC DNA]</scope>
    <source>
        <strain evidence="2 3">NPDC050671</strain>
    </source>
</reference>